<feature type="domain" description="Helix-turn-helix" evidence="1">
    <location>
        <begin position="58"/>
        <end position="106"/>
    </location>
</feature>
<proteinExistence type="predicted"/>
<sequence length="112" mass="12988">MSRYITNMKKLLEIIEQGNANIKLEMSSGDLLEFSNDLINRAKTELSTEIAEARKEKYLTREEVKQICGVCDATLWHWNKKNYLKTIKVGSKVRYRMSDVKRILEGSSTNTK</sequence>
<dbReference type="SUPFAM" id="SSF46955">
    <property type="entry name" value="Putative DNA-binding domain"/>
    <property type="match status" value="1"/>
</dbReference>
<dbReference type="Pfam" id="PF12728">
    <property type="entry name" value="HTH_17"/>
    <property type="match status" value="1"/>
</dbReference>
<dbReference type="InterPro" id="IPR009061">
    <property type="entry name" value="DNA-bd_dom_put_sf"/>
</dbReference>
<dbReference type="InterPro" id="IPR041657">
    <property type="entry name" value="HTH_17"/>
</dbReference>
<protein>
    <recommendedName>
        <fullName evidence="1">Helix-turn-helix domain-containing protein</fullName>
    </recommendedName>
</protein>
<dbReference type="AlphaFoldDB" id="A0A212JQL1"/>
<gene>
    <name evidence="2" type="ORF">KL86DYS2_12080</name>
</gene>
<organism evidence="2">
    <name type="scientific">uncultured Dysgonomonas sp</name>
    <dbReference type="NCBI Taxonomy" id="206096"/>
    <lineage>
        <taxon>Bacteria</taxon>
        <taxon>Pseudomonadati</taxon>
        <taxon>Bacteroidota</taxon>
        <taxon>Bacteroidia</taxon>
        <taxon>Bacteroidales</taxon>
        <taxon>Dysgonomonadaceae</taxon>
        <taxon>Dysgonomonas</taxon>
        <taxon>environmental samples</taxon>
    </lineage>
</organism>
<dbReference type="EMBL" id="FLUL01000001">
    <property type="protein sequence ID" value="SBW01618.1"/>
    <property type="molecule type" value="Genomic_DNA"/>
</dbReference>
<evidence type="ECO:0000313" key="2">
    <source>
        <dbReference type="EMBL" id="SBW01618.1"/>
    </source>
</evidence>
<evidence type="ECO:0000259" key="1">
    <source>
        <dbReference type="Pfam" id="PF12728"/>
    </source>
</evidence>
<accession>A0A212JQL1</accession>
<reference evidence="2" key="1">
    <citation type="submission" date="2016-04" db="EMBL/GenBank/DDBJ databases">
        <authorList>
            <person name="Evans L.H."/>
            <person name="Alamgir A."/>
            <person name="Owens N."/>
            <person name="Weber N.D."/>
            <person name="Virtaneva K."/>
            <person name="Barbian K."/>
            <person name="Babar A."/>
            <person name="Rosenke K."/>
        </authorList>
    </citation>
    <scope>NUCLEOTIDE SEQUENCE</scope>
    <source>
        <strain evidence="2">86-2</strain>
    </source>
</reference>
<name>A0A212JQL1_9BACT</name>